<protein>
    <recommendedName>
        <fullName evidence="3">Phosphoglycerate mutase</fullName>
    </recommendedName>
</protein>
<evidence type="ECO:0000313" key="2">
    <source>
        <dbReference type="Proteomes" id="UP001501447"/>
    </source>
</evidence>
<dbReference type="Pfam" id="PF00300">
    <property type="entry name" value="His_Phos_1"/>
    <property type="match status" value="1"/>
</dbReference>
<accession>A0ABN3R332</accession>
<proteinExistence type="predicted"/>
<dbReference type="Gene3D" id="3.40.50.1240">
    <property type="entry name" value="Phosphoglycerate mutase-like"/>
    <property type="match status" value="1"/>
</dbReference>
<keyword evidence="2" id="KW-1185">Reference proteome</keyword>
<dbReference type="PANTHER" id="PTHR48100:SF44">
    <property type="entry name" value="PHOSPHATASE C1620.13-RELATED"/>
    <property type="match status" value="1"/>
</dbReference>
<dbReference type="InterPro" id="IPR050275">
    <property type="entry name" value="PGM_Phosphatase"/>
</dbReference>
<dbReference type="PANTHER" id="PTHR48100">
    <property type="entry name" value="BROAD-SPECIFICITY PHOSPHATASE YOR283W-RELATED"/>
    <property type="match status" value="1"/>
</dbReference>
<dbReference type="SUPFAM" id="SSF53254">
    <property type="entry name" value="Phosphoglycerate mutase-like"/>
    <property type="match status" value="1"/>
</dbReference>
<dbReference type="InterPro" id="IPR029033">
    <property type="entry name" value="His_PPase_superfam"/>
</dbReference>
<organism evidence="1 2">
    <name type="scientific">Streptomyces axinellae</name>
    <dbReference type="NCBI Taxonomy" id="552788"/>
    <lineage>
        <taxon>Bacteria</taxon>
        <taxon>Bacillati</taxon>
        <taxon>Actinomycetota</taxon>
        <taxon>Actinomycetes</taxon>
        <taxon>Kitasatosporales</taxon>
        <taxon>Streptomycetaceae</taxon>
        <taxon>Streptomyces</taxon>
    </lineage>
</organism>
<dbReference type="InterPro" id="IPR013078">
    <property type="entry name" value="His_Pase_superF_clade-1"/>
</dbReference>
<name>A0ABN3R332_9ACTN</name>
<evidence type="ECO:0008006" key="3">
    <source>
        <dbReference type="Google" id="ProtNLM"/>
    </source>
</evidence>
<dbReference type="SMART" id="SM00855">
    <property type="entry name" value="PGAM"/>
    <property type="match status" value="1"/>
</dbReference>
<evidence type="ECO:0000313" key="1">
    <source>
        <dbReference type="EMBL" id="GAA2640372.1"/>
    </source>
</evidence>
<dbReference type="Proteomes" id="UP001501447">
    <property type="component" value="Unassembled WGS sequence"/>
</dbReference>
<dbReference type="InterPro" id="IPR027417">
    <property type="entry name" value="P-loop_NTPase"/>
</dbReference>
<dbReference type="RefSeq" id="WP_344570833.1">
    <property type="nucleotide sequence ID" value="NZ_BAAARJ010000038.1"/>
</dbReference>
<dbReference type="CDD" id="cd07067">
    <property type="entry name" value="HP_PGM_like"/>
    <property type="match status" value="1"/>
</dbReference>
<sequence length="391" mass="43335">MTPFALLLRGLPNSGKTTTAALLRDRLVPSVRVSNDSVRYMAQPRDFSDFTLVASELGCLDLAASYLDSGFVPVIDGVFEDIDFLSAQELRFRRKGMRLVTITLEGSLGDLLDRNAARAELARMDEDRMRELHGQFRPSGITLSIDGKQPEEVADDVLDLLELLPPAEAEAEASTGAEGTAEVLFLRHGAPDYPADVYPDPYTMGLSARGRDEARAARAAVRRFAPDVVYTSDFRRAEETAELAADGLGLPLHREPALRERVFHQLAGVPLDEVRTLLGPEAQHVLHGNSDLCEWGTEETYEQARTRVLSFFEELAARHPGRRVLVVGHGGPHAWLTERALGAEMRGVRRMRWGTGHFSRFQVTPEEVALEFLNRSPEDIARAPGERKEAL</sequence>
<dbReference type="EMBL" id="BAAARJ010000038">
    <property type="protein sequence ID" value="GAA2640372.1"/>
    <property type="molecule type" value="Genomic_DNA"/>
</dbReference>
<dbReference type="SUPFAM" id="SSF52540">
    <property type="entry name" value="P-loop containing nucleoside triphosphate hydrolases"/>
    <property type="match status" value="1"/>
</dbReference>
<gene>
    <name evidence="1" type="ORF">GCM10009863_66870</name>
</gene>
<comment type="caution">
    <text evidence="1">The sequence shown here is derived from an EMBL/GenBank/DDBJ whole genome shotgun (WGS) entry which is preliminary data.</text>
</comment>
<reference evidence="1 2" key="1">
    <citation type="journal article" date="2019" name="Int. J. Syst. Evol. Microbiol.">
        <title>The Global Catalogue of Microorganisms (GCM) 10K type strain sequencing project: providing services to taxonomists for standard genome sequencing and annotation.</title>
        <authorList>
            <consortium name="The Broad Institute Genomics Platform"/>
            <consortium name="The Broad Institute Genome Sequencing Center for Infectious Disease"/>
            <person name="Wu L."/>
            <person name="Ma J."/>
        </authorList>
    </citation>
    <scope>NUCLEOTIDE SEQUENCE [LARGE SCALE GENOMIC DNA]</scope>
    <source>
        <strain evidence="1 2">JCM 16373</strain>
    </source>
</reference>
<dbReference type="Gene3D" id="3.40.50.300">
    <property type="entry name" value="P-loop containing nucleotide triphosphate hydrolases"/>
    <property type="match status" value="1"/>
</dbReference>